<gene>
    <name evidence="1" type="ORF">AT03_13450</name>
</gene>
<dbReference type="KEGG" id="hav:AT03_13450"/>
<dbReference type="PATRIC" id="fig|1453496.5.peg.2743"/>
<keyword evidence="2" id="KW-1185">Reference proteome</keyword>
<protein>
    <recommendedName>
        <fullName evidence="3">Regulatory protein</fullName>
    </recommendedName>
</protein>
<dbReference type="HOGENOM" id="CLU_1915020_0_0_6"/>
<evidence type="ECO:0000313" key="1">
    <source>
        <dbReference type="EMBL" id="AIU73298.1"/>
    </source>
</evidence>
<proteinExistence type="predicted"/>
<name>A0A097R3K2_HAFAL</name>
<dbReference type="AlphaFoldDB" id="A0A097R3K2"/>
<evidence type="ECO:0000313" key="2">
    <source>
        <dbReference type="Proteomes" id="UP000029986"/>
    </source>
</evidence>
<reference evidence="1 2" key="1">
    <citation type="journal article" date="2014" name="Gut Pathog.">
        <title>Gene clusters of Hafnia alvei strain FB1 important in survival and pathogenesis: a draft genome perspective.</title>
        <authorList>
            <person name="Tan J.Y."/>
            <person name="Yin W.F."/>
            <person name="Chan K.G."/>
        </authorList>
    </citation>
    <scope>NUCLEOTIDE SEQUENCE [LARGE SCALE GENOMIC DNA]</scope>
    <source>
        <strain evidence="1 2">FB1</strain>
    </source>
</reference>
<dbReference type="Proteomes" id="UP000029986">
    <property type="component" value="Chromosome"/>
</dbReference>
<sequence>MRRLAFYRRPHNSTGFKESVVRMLGKRPMTGSELAEHFGMRLPEFNKKIYQVLIDTKVVKVVATEWAEKEGIRDRIYSIERKAKRLIPPRPKKTIPISLKSLDSITNGMKQKHIDAAKRRAKLIASGEYRDWMG</sequence>
<accession>A0A097R3K2</accession>
<dbReference type="EMBL" id="CP009706">
    <property type="protein sequence ID" value="AIU73298.1"/>
    <property type="molecule type" value="Genomic_DNA"/>
</dbReference>
<dbReference type="eggNOG" id="ENOG5033GK4">
    <property type="taxonomic scope" value="Bacteria"/>
</dbReference>
<evidence type="ECO:0008006" key="3">
    <source>
        <dbReference type="Google" id="ProtNLM"/>
    </source>
</evidence>
<organism evidence="1 2">
    <name type="scientific">Hafnia alvei FB1</name>
    <dbReference type="NCBI Taxonomy" id="1453496"/>
    <lineage>
        <taxon>Bacteria</taxon>
        <taxon>Pseudomonadati</taxon>
        <taxon>Pseudomonadota</taxon>
        <taxon>Gammaproteobacteria</taxon>
        <taxon>Enterobacterales</taxon>
        <taxon>Hafniaceae</taxon>
        <taxon>Hafnia</taxon>
    </lineage>
</organism>